<accession>A0A1Y5FD61</accession>
<protein>
    <recommendedName>
        <fullName evidence="3">Iron-containing redox enzyme family protein</fullName>
    </recommendedName>
</protein>
<gene>
    <name evidence="1" type="ORF">A9Q84_03065</name>
</gene>
<proteinExistence type="predicted"/>
<dbReference type="InterPro" id="IPR016084">
    <property type="entry name" value="Haem_Oase-like_multi-hlx"/>
</dbReference>
<dbReference type="EMBL" id="MAAO01000002">
    <property type="protein sequence ID" value="OUS00178.1"/>
    <property type="molecule type" value="Genomic_DNA"/>
</dbReference>
<evidence type="ECO:0008006" key="3">
    <source>
        <dbReference type="Google" id="ProtNLM"/>
    </source>
</evidence>
<organism evidence="1 2">
    <name type="scientific">Halobacteriovorax marinus</name>
    <dbReference type="NCBI Taxonomy" id="97084"/>
    <lineage>
        <taxon>Bacteria</taxon>
        <taxon>Pseudomonadati</taxon>
        <taxon>Bdellovibrionota</taxon>
        <taxon>Bacteriovoracia</taxon>
        <taxon>Bacteriovoracales</taxon>
        <taxon>Halobacteriovoraceae</taxon>
        <taxon>Halobacteriovorax</taxon>
    </lineage>
</organism>
<dbReference type="Pfam" id="PF14518">
    <property type="entry name" value="Haem_oxygenas_2"/>
    <property type="match status" value="1"/>
</dbReference>
<dbReference type="AlphaFoldDB" id="A0A1Y5FD61"/>
<sequence>MNREITDLTTLHHANNDVAEARVELFEHAKSYKVFDHLKHIERSHQLRNVCGSTWYYFSKKVPLLLLAIASQSGNRSFQENIEHVANDELGFGKPEQNHARLFKNSLEKCGLKFSKLSEINEYIVNKEIDKLIENVKTDDHEYFFYGIVLGLEIVAYENIYTLLDLISLEQREEIIKTPYFSTHLIAEDEHINLNILNYLEASKENEKCSQYMDGFTAGLQFWQKFWLDVSQGVAQ</sequence>
<dbReference type="Proteomes" id="UP000196531">
    <property type="component" value="Unassembled WGS sequence"/>
</dbReference>
<evidence type="ECO:0000313" key="2">
    <source>
        <dbReference type="Proteomes" id="UP000196531"/>
    </source>
</evidence>
<evidence type="ECO:0000313" key="1">
    <source>
        <dbReference type="EMBL" id="OUS00178.1"/>
    </source>
</evidence>
<name>A0A1Y5FD61_9BACT</name>
<dbReference type="SUPFAM" id="SSF48613">
    <property type="entry name" value="Heme oxygenase-like"/>
    <property type="match status" value="1"/>
</dbReference>
<dbReference type="Gene3D" id="1.20.910.10">
    <property type="entry name" value="Heme oxygenase-like"/>
    <property type="match status" value="1"/>
</dbReference>
<comment type="caution">
    <text evidence="1">The sequence shown here is derived from an EMBL/GenBank/DDBJ whole genome shotgun (WGS) entry which is preliminary data.</text>
</comment>
<reference evidence="2" key="1">
    <citation type="journal article" date="2017" name="Proc. Natl. Acad. Sci. U.S.A.">
        <title>Simulation of Deepwater Horizon oil plume reveals substrate specialization within a complex community of hydrocarbon-degraders.</title>
        <authorList>
            <person name="Hu P."/>
            <person name="Dubinsky E.A."/>
            <person name="Probst A.J."/>
            <person name="Wang J."/>
            <person name="Sieber C.M.K."/>
            <person name="Tom L.M."/>
            <person name="Gardinali P."/>
            <person name="Banfield J.F."/>
            <person name="Atlas R.M."/>
            <person name="Andersen G.L."/>
        </authorList>
    </citation>
    <scope>NUCLEOTIDE SEQUENCE [LARGE SCALE GENOMIC DNA]</scope>
</reference>